<feature type="region of interest" description="Disordered" evidence="1">
    <location>
        <begin position="16"/>
        <end position="39"/>
    </location>
</feature>
<accession>A0A370HN98</accession>
<dbReference type="EMBL" id="QQBB01000003">
    <property type="protein sequence ID" value="RDI60018.1"/>
    <property type="molecule type" value="Genomic_DNA"/>
</dbReference>
<dbReference type="AlphaFoldDB" id="A0A370HN98"/>
<dbReference type="SUPFAM" id="SSF102588">
    <property type="entry name" value="LmbE-like"/>
    <property type="match status" value="1"/>
</dbReference>
<dbReference type="PANTHER" id="PTHR12993">
    <property type="entry name" value="N-ACETYLGLUCOSAMINYL-PHOSPHATIDYLINOSITOL DE-N-ACETYLASE-RELATED"/>
    <property type="match status" value="1"/>
</dbReference>
<keyword evidence="3" id="KW-1185">Reference proteome</keyword>
<organism evidence="2 3">
    <name type="scientific">Microvirga subterranea</name>
    <dbReference type="NCBI Taxonomy" id="186651"/>
    <lineage>
        <taxon>Bacteria</taxon>
        <taxon>Pseudomonadati</taxon>
        <taxon>Pseudomonadota</taxon>
        <taxon>Alphaproteobacteria</taxon>
        <taxon>Hyphomicrobiales</taxon>
        <taxon>Methylobacteriaceae</taxon>
        <taxon>Microvirga</taxon>
    </lineage>
</organism>
<dbReference type="Gene3D" id="3.40.50.10320">
    <property type="entry name" value="LmbE-like"/>
    <property type="match status" value="1"/>
</dbReference>
<dbReference type="InterPro" id="IPR024078">
    <property type="entry name" value="LmbE-like_dom_sf"/>
</dbReference>
<evidence type="ECO:0000313" key="2">
    <source>
        <dbReference type="EMBL" id="RDI60018.1"/>
    </source>
</evidence>
<dbReference type="PANTHER" id="PTHR12993:SF26">
    <property type="entry name" value="1D-MYO-INOSITOL 2-ACETAMIDO-2-DEOXY-ALPHA-D-GLUCOPYRANOSIDE DEACETYLASE"/>
    <property type="match status" value="1"/>
</dbReference>
<dbReference type="Proteomes" id="UP000254925">
    <property type="component" value="Unassembled WGS sequence"/>
</dbReference>
<proteinExistence type="predicted"/>
<gene>
    <name evidence="2" type="ORF">DES45_103277</name>
</gene>
<feature type="compositionally biased region" description="Basic and acidic residues" evidence="1">
    <location>
        <begin position="24"/>
        <end position="34"/>
    </location>
</feature>
<sequence>MAAMASLNDNAPEVLSEAPLRGVRNIDGRPDEAAPLKMPSGEEPIASRIVQPNVPGCPPKATNPDPCASFLRDLSDPECGQLEASRVAVVVAHPDDETIGLGAQLPRLDGITIVHVTDGAPRSGHDVADRGYASWRDYADARRQELVTAMALARVPADALVSFDIPDQEATDRIAEIARRLTVLFHERSIRHVLTHAFEGGHPDHDACAAAVHLACGILRARGLEPPCLIEMPYYTLGRNGWRVQRFDDARSSETVIELRSHEQRLKRAMLAAHSSQAAVLSLFPIQVERFRCSPSYDFTRLPNSGLLLYEDQNWGMTGARWLDAIRTALNILGQEEEPCP</sequence>
<dbReference type="GO" id="GO:0016811">
    <property type="term" value="F:hydrolase activity, acting on carbon-nitrogen (but not peptide) bonds, in linear amides"/>
    <property type="evidence" value="ECO:0007669"/>
    <property type="project" value="TreeGrafter"/>
</dbReference>
<evidence type="ECO:0000313" key="3">
    <source>
        <dbReference type="Proteomes" id="UP000254925"/>
    </source>
</evidence>
<protein>
    <submittedName>
        <fullName evidence="2">LmbE family N-acetylglucosaminyl deacetylase</fullName>
    </submittedName>
</protein>
<comment type="caution">
    <text evidence="2">The sequence shown here is derived from an EMBL/GenBank/DDBJ whole genome shotgun (WGS) entry which is preliminary data.</text>
</comment>
<dbReference type="Pfam" id="PF02585">
    <property type="entry name" value="PIG-L"/>
    <property type="match status" value="1"/>
</dbReference>
<dbReference type="InterPro" id="IPR003737">
    <property type="entry name" value="GlcNAc_PI_deacetylase-related"/>
</dbReference>
<evidence type="ECO:0000256" key="1">
    <source>
        <dbReference type="SAM" id="MobiDB-lite"/>
    </source>
</evidence>
<reference evidence="2 3" key="1">
    <citation type="submission" date="2018-07" db="EMBL/GenBank/DDBJ databases">
        <title>Genomic Encyclopedia of Type Strains, Phase IV (KMG-IV): sequencing the most valuable type-strain genomes for metagenomic binning, comparative biology and taxonomic classification.</title>
        <authorList>
            <person name="Goeker M."/>
        </authorList>
    </citation>
    <scope>NUCLEOTIDE SEQUENCE [LARGE SCALE GENOMIC DNA]</scope>
    <source>
        <strain evidence="2 3">DSM 14364</strain>
    </source>
</reference>
<name>A0A370HN98_9HYPH</name>